<dbReference type="HOGENOM" id="CLU_3046191_0_0_5"/>
<dbReference type="KEGG" id="pbr:PB2503_05002"/>
<reference evidence="2 3" key="2">
    <citation type="journal article" date="2011" name="J. Bacteriol.">
        <title>Complete genome sequence of strain HTCC2503T of Parvularcula bermudensis, the type species of the order "Parvularculales" in the class Alphaproteobacteria.</title>
        <authorList>
            <person name="Oh H.M."/>
            <person name="Kang I."/>
            <person name="Vergin K.L."/>
            <person name="Kang D."/>
            <person name="Rhee K.H."/>
            <person name="Giovannoni S.J."/>
            <person name="Cho J.C."/>
        </authorList>
    </citation>
    <scope>NUCLEOTIDE SEQUENCE [LARGE SCALE GENOMIC DNA]</scope>
    <source>
        <strain evidence="3">ATCC BAA-594 / HTCC2503 / KCTC 12087</strain>
    </source>
</reference>
<accession>E0TFR0</accession>
<evidence type="ECO:0000313" key="3">
    <source>
        <dbReference type="Proteomes" id="UP000001302"/>
    </source>
</evidence>
<evidence type="ECO:0000313" key="2">
    <source>
        <dbReference type="EMBL" id="ADM09075.1"/>
    </source>
</evidence>
<reference evidence="3" key="1">
    <citation type="submission" date="2010-08" db="EMBL/GenBank/DDBJ databases">
        <title>Genome sequence of Parvularcula bermudensis HTCC2503.</title>
        <authorList>
            <person name="Kang D.-M."/>
            <person name="Oh H.-M."/>
            <person name="Cho J.-C."/>
        </authorList>
    </citation>
    <scope>NUCLEOTIDE SEQUENCE [LARGE SCALE GENOMIC DNA]</scope>
    <source>
        <strain evidence="3">ATCC BAA-594 / HTCC2503 / KCTC 12087</strain>
    </source>
</reference>
<feature type="compositionally biased region" description="Basic and acidic residues" evidence="1">
    <location>
        <begin position="1"/>
        <end position="39"/>
    </location>
</feature>
<gene>
    <name evidence="2" type="ordered locus">PB2503_05002</name>
</gene>
<protein>
    <submittedName>
        <fullName evidence="2">Uncharacterized protein</fullName>
    </submittedName>
</protein>
<keyword evidence="3" id="KW-1185">Reference proteome</keyword>
<dbReference type="RefSeq" id="WP_013300049.1">
    <property type="nucleotide sequence ID" value="NC_014414.1"/>
</dbReference>
<feature type="region of interest" description="Disordered" evidence="1">
    <location>
        <begin position="1"/>
        <end position="54"/>
    </location>
</feature>
<dbReference type="EMBL" id="CP002156">
    <property type="protein sequence ID" value="ADM09075.1"/>
    <property type="molecule type" value="Genomic_DNA"/>
</dbReference>
<dbReference type="Proteomes" id="UP000001302">
    <property type="component" value="Chromosome"/>
</dbReference>
<name>E0TFR0_PARBH</name>
<proteinExistence type="predicted"/>
<dbReference type="AlphaFoldDB" id="E0TFR0"/>
<organism evidence="2 3">
    <name type="scientific">Parvularcula bermudensis (strain ATCC BAA-594 / HTCC2503 / KCTC 12087)</name>
    <dbReference type="NCBI Taxonomy" id="314260"/>
    <lineage>
        <taxon>Bacteria</taxon>
        <taxon>Pseudomonadati</taxon>
        <taxon>Pseudomonadota</taxon>
        <taxon>Alphaproteobacteria</taxon>
        <taxon>Parvularculales</taxon>
        <taxon>Parvularculaceae</taxon>
        <taxon>Parvularcula</taxon>
    </lineage>
</organism>
<sequence length="54" mass="6062">MRELPMTDNGSMDRLRDEATDEQQHHQGHVTEDDAKEIAEQSDVVDEATTPPKG</sequence>
<evidence type="ECO:0000256" key="1">
    <source>
        <dbReference type="SAM" id="MobiDB-lite"/>
    </source>
</evidence>